<dbReference type="RefSeq" id="WP_229664469.1">
    <property type="nucleotide sequence ID" value="NZ_BMIH01000002.1"/>
</dbReference>
<name>A0A916T4L5_9SPHN</name>
<evidence type="ECO:0000256" key="4">
    <source>
        <dbReference type="ARBA" id="ARBA00023136"/>
    </source>
</evidence>
<dbReference type="PANTHER" id="PTHR37958">
    <property type="entry name" value="SODIUM-POTASSIUM/PROTON ANTIPORTER CHAA"/>
    <property type="match status" value="1"/>
</dbReference>
<keyword evidence="4 5" id="KW-0472">Membrane</keyword>
<feature type="transmembrane region" description="Helical" evidence="5">
    <location>
        <begin position="86"/>
        <end position="109"/>
    </location>
</feature>
<dbReference type="PANTHER" id="PTHR37958:SF1">
    <property type="entry name" value="SODIUM-POTASSIUM_PROTON ANTIPORTER CHAA"/>
    <property type="match status" value="1"/>
</dbReference>
<evidence type="ECO:0000256" key="3">
    <source>
        <dbReference type="ARBA" id="ARBA00022989"/>
    </source>
</evidence>
<reference evidence="7" key="2">
    <citation type="submission" date="2020-09" db="EMBL/GenBank/DDBJ databases">
        <authorList>
            <person name="Sun Q."/>
            <person name="Zhou Y."/>
        </authorList>
    </citation>
    <scope>NUCLEOTIDE SEQUENCE</scope>
    <source>
        <strain evidence="7">CGMCC 1.15330</strain>
    </source>
</reference>
<feature type="transmembrane region" description="Helical" evidence="5">
    <location>
        <begin position="58"/>
        <end position="79"/>
    </location>
</feature>
<feature type="transmembrane region" description="Helical" evidence="5">
    <location>
        <begin position="188"/>
        <end position="206"/>
    </location>
</feature>
<feature type="domain" description="Sodium/calcium exchanger membrane region" evidence="6">
    <location>
        <begin position="239"/>
        <end position="381"/>
    </location>
</feature>
<dbReference type="AlphaFoldDB" id="A0A916T4L5"/>
<dbReference type="Pfam" id="PF01699">
    <property type="entry name" value="Na_Ca_ex"/>
    <property type="match status" value="2"/>
</dbReference>
<dbReference type="Proteomes" id="UP000623067">
    <property type="component" value="Unassembled WGS sequence"/>
</dbReference>
<sequence length="383" mass="39554">MQTDATRPAEHDDAIVPPDTKRALLRRPVLPWWTMLFPAAGIVAVVTSLYALNTIGMVAAIVVLIGSVLAAVHHAEVVAHRVGEPFGTLILAVAVTVIEVSLIVSLMLSDAGDASALARDTVFAAIMIILNGIVGLCLLAGGVRHGEQRFSLRGASAALNVLAAMAVLSLVLPNYVSSAPGPLYSPSQLVMVAVVSLILYGTFVMVQTVRHREYFLPAEEDLPGEAHAEPPGDRATLAALGVLVVALVAVVLLAKGLSAKVESAILSAGLPLAIVGVVIAALVLAPESLAAYRAAKRNRLQTSLNLALGSALATIGLTIPSVAVVSLFLGLPLALGIGAKQMTLLVLSLFTITLTLGNGRTTVLGGAVHLVIFAVYLFVTVVP</sequence>
<feature type="transmembrane region" description="Helical" evidence="5">
    <location>
        <begin position="363"/>
        <end position="382"/>
    </location>
</feature>
<feature type="transmembrane region" description="Helical" evidence="5">
    <location>
        <begin position="237"/>
        <end position="258"/>
    </location>
</feature>
<evidence type="ECO:0000256" key="5">
    <source>
        <dbReference type="SAM" id="Phobius"/>
    </source>
</evidence>
<dbReference type="EMBL" id="BMIH01000002">
    <property type="protein sequence ID" value="GGB28753.1"/>
    <property type="molecule type" value="Genomic_DNA"/>
</dbReference>
<evidence type="ECO:0000256" key="1">
    <source>
        <dbReference type="ARBA" id="ARBA00004141"/>
    </source>
</evidence>
<proteinExistence type="predicted"/>
<gene>
    <name evidence="7" type="ORF">GCM10011380_17980</name>
</gene>
<dbReference type="GO" id="GO:0005886">
    <property type="term" value="C:plasma membrane"/>
    <property type="evidence" value="ECO:0007669"/>
    <property type="project" value="TreeGrafter"/>
</dbReference>
<feature type="transmembrane region" description="Helical" evidence="5">
    <location>
        <begin position="306"/>
        <end position="331"/>
    </location>
</feature>
<feature type="transmembrane region" description="Helical" evidence="5">
    <location>
        <begin position="155"/>
        <end position="176"/>
    </location>
</feature>
<feature type="transmembrane region" description="Helical" evidence="5">
    <location>
        <begin position="264"/>
        <end position="285"/>
    </location>
</feature>
<dbReference type="InterPro" id="IPR004837">
    <property type="entry name" value="NaCa_Exmemb"/>
</dbReference>
<keyword evidence="8" id="KW-1185">Reference proteome</keyword>
<feature type="transmembrane region" description="Helical" evidence="5">
    <location>
        <begin position="121"/>
        <end position="143"/>
    </location>
</feature>
<protein>
    <submittedName>
        <fullName evidence="7">Ionic transporter y4hA</fullName>
    </submittedName>
</protein>
<comment type="subcellular location">
    <subcellularLocation>
        <location evidence="1">Membrane</location>
        <topology evidence="1">Multi-pass membrane protein</topology>
    </subcellularLocation>
</comment>
<keyword evidence="3 5" id="KW-1133">Transmembrane helix</keyword>
<dbReference type="InterPro" id="IPR052946">
    <property type="entry name" value="Alkaline_pH_Ca-Antiporter"/>
</dbReference>
<comment type="caution">
    <text evidence="7">The sequence shown here is derived from an EMBL/GenBank/DDBJ whole genome shotgun (WGS) entry which is preliminary data.</text>
</comment>
<evidence type="ECO:0000259" key="6">
    <source>
        <dbReference type="Pfam" id="PF01699"/>
    </source>
</evidence>
<accession>A0A916T4L5</accession>
<reference evidence="7" key="1">
    <citation type="journal article" date="2014" name="Int. J. Syst. Evol. Microbiol.">
        <title>Complete genome sequence of Corynebacterium casei LMG S-19264T (=DSM 44701T), isolated from a smear-ripened cheese.</title>
        <authorList>
            <consortium name="US DOE Joint Genome Institute (JGI-PGF)"/>
            <person name="Walter F."/>
            <person name="Albersmeier A."/>
            <person name="Kalinowski J."/>
            <person name="Ruckert C."/>
        </authorList>
    </citation>
    <scope>NUCLEOTIDE SEQUENCE</scope>
    <source>
        <strain evidence="7">CGMCC 1.15330</strain>
    </source>
</reference>
<dbReference type="GO" id="GO:0015386">
    <property type="term" value="F:potassium:proton antiporter activity"/>
    <property type="evidence" value="ECO:0007669"/>
    <property type="project" value="TreeGrafter"/>
</dbReference>
<organism evidence="7 8">
    <name type="scientific">Sphingomonas metalli</name>
    <dbReference type="NCBI Taxonomy" id="1779358"/>
    <lineage>
        <taxon>Bacteria</taxon>
        <taxon>Pseudomonadati</taxon>
        <taxon>Pseudomonadota</taxon>
        <taxon>Alphaproteobacteria</taxon>
        <taxon>Sphingomonadales</taxon>
        <taxon>Sphingomonadaceae</taxon>
        <taxon>Sphingomonas</taxon>
    </lineage>
</organism>
<dbReference type="GO" id="GO:0015385">
    <property type="term" value="F:sodium:proton antiporter activity"/>
    <property type="evidence" value="ECO:0007669"/>
    <property type="project" value="TreeGrafter"/>
</dbReference>
<feature type="transmembrane region" description="Helical" evidence="5">
    <location>
        <begin position="30"/>
        <end position="52"/>
    </location>
</feature>
<evidence type="ECO:0000256" key="2">
    <source>
        <dbReference type="ARBA" id="ARBA00022692"/>
    </source>
</evidence>
<evidence type="ECO:0000313" key="7">
    <source>
        <dbReference type="EMBL" id="GGB28753.1"/>
    </source>
</evidence>
<keyword evidence="2 5" id="KW-0812">Transmembrane</keyword>
<feature type="transmembrane region" description="Helical" evidence="5">
    <location>
        <begin position="337"/>
        <end position="356"/>
    </location>
</feature>
<feature type="domain" description="Sodium/calcium exchanger membrane region" evidence="6">
    <location>
        <begin position="54"/>
        <end position="208"/>
    </location>
</feature>
<evidence type="ECO:0000313" key="8">
    <source>
        <dbReference type="Proteomes" id="UP000623067"/>
    </source>
</evidence>